<feature type="region of interest" description="Disordered" evidence="2">
    <location>
        <begin position="737"/>
        <end position="773"/>
    </location>
</feature>
<accession>A0A2C9L592</accession>
<feature type="compositionally biased region" description="Low complexity" evidence="2">
    <location>
        <begin position="287"/>
        <end position="298"/>
    </location>
</feature>
<feature type="domain" description="DUF4795" evidence="3">
    <location>
        <begin position="546"/>
        <end position="597"/>
    </location>
</feature>
<dbReference type="PANTHER" id="PTHR47080:SF1">
    <property type="entry name" value="CHROMOSOME 16 OPEN READING FRAME 96"/>
    <property type="match status" value="1"/>
</dbReference>
<name>A0A2C9L592_BIOGL</name>
<feature type="coiled-coil region" evidence="1">
    <location>
        <begin position="374"/>
        <end position="401"/>
    </location>
</feature>
<feature type="region of interest" description="Disordered" evidence="2">
    <location>
        <begin position="276"/>
        <end position="298"/>
    </location>
</feature>
<sequence length="788" mass="88277">MPSLPLSQLVDLALGTPEVGAVNFNILHTLLHAIINKLNFGNDKVTIDDQDREFLATVSSQFTARSFSALSKDSGRPDDSISFSEDSFSEKSMNVQSKPSPYHRLEKDVSDLKKQMEELHKLPSNKQLHERTLGSVDAERPVSEMLQTLQLKKRVDANDEGLNKLASLIEDLMKDVKHLKDAQKDLNDKLNKINLDDINKQMQSLNQLLKELNEKYNELAEKLSQVPSLEDFNEYVNQFVTWPGLEDALKGVRKEFENLQPIPEQRVVVELGTQTVSRPPSAAKPMSRASSALSTSSGPSNELLDLLERLGNLSTLHDLLTKRVEELEKLMLTKASKEDLQNLALPDDFLTTLKNLQQDLISLRDGQIKDKEAIRQILETLHKLQSDLQKVQESLESLCEDNDKRAKDIQVIPDICILLPCIQIITKADKKQLENKVNHSLFDSTTSEMNRMIKDILDKLNGQVSCSLICHILKFIFNSTCDKESCLTPWCDTESCLTPQCDTESCLTPQCDTESCLTPQCDTESCLTPQQLYREEETVVPLHNWQLDDEAAGMKRQLIQHFHCLSCDKPIDTLPHGPVPSIPASYGLPKSKSPRPYTTFGLDLIRQQARSLAGQSEPYDYYATIRQCGGSHTLIVPQKRASRLNNLGQLYREEETVVPLHKDEIDVQGADGQIYKGRLSAIMPSGLASQHQQPSYMEPKPNSARLRRPQSAGPPSATHSGRNRFKASLEAQMLESVVGPANTQDGRATTPPYDEVDTSEEKKGVTIPSENLLRRGSLADTTVSLEMH</sequence>
<dbReference type="OrthoDB" id="5981048at2759"/>
<dbReference type="AlphaFoldDB" id="A0A2C9L592"/>
<dbReference type="PANTHER" id="PTHR47080">
    <property type="entry name" value="CHROMOSOME 16 OPEN READING FRAME 96"/>
    <property type="match status" value="1"/>
</dbReference>
<evidence type="ECO:0000313" key="5">
    <source>
        <dbReference type="Proteomes" id="UP000076420"/>
    </source>
</evidence>
<feature type="region of interest" description="Disordered" evidence="2">
    <location>
        <begin position="70"/>
        <end position="102"/>
    </location>
</feature>
<evidence type="ECO:0000313" key="4">
    <source>
        <dbReference type="EnsemblMetazoa" id="BGLB027235-PA"/>
    </source>
</evidence>
<dbReference type="Proteomes" id="UP000076420">
    <property type="component" value="Unassembled WGS sequence"/>
</dbReference>
<gene>
    <name evidence="4" type="primary">106058147</name>
</gene>
<feature type="compositionally biased region" description="Low complexity" evidence="2">
    <location>
        <begin position="80"/>
        <end position="92"/>
    </location>
</feature>
<protein>
    <recommendedName>
        <fullName evidence="3">DUF4795 domain-containing protein</fullName>
    </recommendedName>
</protein>
<keyword evidence="1" id="KW-0175">Coiled coil</keyword>
<evidence type="ECO:0000259" key="3">
    <source>
        <dbReference type="Pfam" id="PF16043"/>
    </source>
</evidence>
<dbReference type="STRING" id="6526.A0A2C9L592"/>
<dbReference type="InterPro" id="IPR032013">
    <property type="entry name" value="DUF4795"/>
</dbReference>
<feature type="region of interest" description="Disordered" evidence="2">
    <location>
        <begin position="686"/>
        <end position="722"/>
    </location>
</feature>
<dbReference type="EnsemblMetazoa" id="BGLB027235-RA">
    <property type="protein sequence ID" value="BGLB027235-PA"/>
    <property type="gene ID" value="BGLB027235"/>
</dbReference>
<organism evidence="4 5">
    <name type="scientific">Biomphalaria glabrata</name>
    <name type="common">Bloodfluke planorb</name>
    <name type="synonym">Freshwater snail</name>
    <dbReference type="NCBI Taxonomy" id="6526"/>
    <lineage>
        <taxon>Eukaryota</taxon>
        <taxon>Metazoa</taxon>
        <taxon>Spiralia</taxon>
        <taxon>Lophotrochozoa</taxon>
        <taxon>Mollusca</taxon>
        <taxon>Gastropoda</taxon>
        <taxon>Heterobranchia</taxon>
        <taxon>Euthyneura</taxon>
        <taxon>Panpulmonata</taxon>
        <taxon>Hygrophila</taxon>
        <taxon>Lymnaeoidea</taxon>
        <taxon>Planorbidae</taxon>
        <taxon>Biomphalaria</taxon>
    </lineage>
</organism>
<evidence type="ECO:0000256" key="1">
    <source>
        <dbReference type="SAM" id="Coils"/>
    </source>
</evidence>
<dbReference type="VEuPathDB" id="VectorBase:BGLB027235"/>
<reference evidence="4" key="1">
    <citation type="submission" date="2020-05" db="UniProtKB">
        <authorList>
            <consortium name="EnsemblMetazoa"/>
        </authorList>
    </citation>
    <scope>IDENTIFICATION</scope>
    <source>
        <strain evidence="4">BB02</strain>
    </source>
</reference>
<dbReference type="Pfam" id="PF16043">
    <property type="entry name" value="DUF4795"/>
    <property type="match status" value="2"/>
</dbReference>
<feature type="domain" description="DUF4795" evidence="3">
    <location>
        <begin position="368"/>
        <end position="463"/>
    </location>
</feature>
<proteinExistence type="predicted"/>
<feature type="coiled-coil region" evidence="1">
    <location>
        <begin position="162"/>
        <end position="226"/>
    </location>
</feature>
<dbReference type="VEuPathDB" id="VectorBase:BGLAX_029399"/>
<dbReference type="KEGG" id="bgt:106058147"/>
<evidence type="ECO:0000256" key="2">
    <source>
        <dbReference type="SAM" id="MobiDB-lite"/>
    </source>
</evidence>